<organism evidence="1 2">
    <name type="scientific">Candidatus Woesebacteria bacterium GW2011_GWB1_33_22</name>
    <dbReference type="NCBI Taxonomy" id="1618566"/>
    <lineage>
        <taxon>Bacteria</taxon>
        <taxon>Candidatus Woeseibacteriota</taxon>
    </lineage>
</organism>
<name>A0A0F9ZMK5_9BACT</name>
<evidence type="ECO:0000313" key="1">
    <source>
        <dbReference type="EMBL" id="KKP45334.1"/>
    </source>
</evidence>
<accession>A0A0F9ZMK5</accession>
<dbReference type="AlphaFoldDB" id="A0A0F9ZMK5"/>
<gene>
    <name evidence="1" type="ORF">UR35_C0002G0167</name>
</gene>
<proteinExistence type="predicted"/>
<reference evidence="1 2" key="1">
    <citation type="journal article" date="2015" name="Nature">
        <title>rRNA introns, odd ribosomes, and small enigmatic genomes across a large radiation of phyla.</title>
        <authorList>
            <person name="Brown C.T."/>
            <person name="Hug L.A."/>
            <person name="Thomas B.C."/>
            <person name="Sharon I."/>
            <person name="Castelle C.J."/>
            <person name="Singh A."/>
            <person name="Wilkins M.J."/>
            <person name="Williams K.H."/>
            <person name="Banfield J.F."/>
        </authorList>
    </citation>
    <scope>NUCLEOTIDE SEQUENCE [LARGE SCALE GENOMIC DNA]</scope>
</reference>
<comment type="caution">
    <text evidence="1">The sequence shown here is derived from an EMBL/GenBank/DDBJ whole genome shotgun (WGS) entry which is preliminary data.</text>
</comment>
<dbReference type="EMBL" id="LBOW01000002">
    <property type="protein sequence ID" value="KKP45334.1"/>
    <property type="molecule type" value="Genomic_DNA"/>
</dbReference>
<sequence>MGLFSIKIATAEDYTKLQGGIPEVKIEDGLTVVTHKYPKGEGMEVRSHIDHGTVIINNTKFKVDLLRKFHGEPCEKNSKLVGGKGYDRKD</sequence>
<dbReference type="Proteomes" id="UP000034778">
    <property type="component" value="Unassembled WGS sequence"/>
</dbReference>
<protein>
    <submittedName>
        <fullName evidence="1">Uncharacterized protein</fullName>
    </submittedName>
</protein>
<evidence type="ECO:0000313" key="2">
    <source>
        <dbReference type="Proteomes" id="UP000034778"/>
    </source>
</evidence>